<organism evidence="2 3">
    <name type="scientific">Candidatus Thiomargarita nelsonii</name>
    <dbReference type="NCBI Taxonomy" id="1003181"/>
    <lineage>
        <taxon>Bacteria</taxon>
        <taxon>Pseudomonadati</taxon>
        <taxon>Pseudomonadota</taxon>
        <taxon>Gammaproteobacteria</taxon>
        <taxon>Thiotrichales</taxon>
        <taxon>Thiotrichaceae</taxon>
        <taxon>Thiomargarita</taxon>
    </lineage>
</organism>
<evidence type="ECO:0000259" key="1">
    <source>
        <dbReference type="Pfam" id="PF17131"/>
    </source>
</evidence>
<evidence type="ECO:0000313" key="3">
    <source>
        <dbReference type="Proteomes" id="UP000030428"/>
    </source>
</evidence>
<name>A0A0A6RYD7_9GAMM</name>
<evidence type="ECO:0000313" key="2">
    <source>
        <dbReference type="EMBL" id="KHD11863.1"/>
    </source>
</evidence>
<proteinExistence type="predicted"/>
<gene>
    <name evidence="2" type="ORF">PN36_17675</name>
</gene>
<protein>
    <recommendedName>
        <fullName evidence="1">Uncharacterized protein TP-0789 domain-containing protein</fullName>
    </recommendedName>
</protein>
<dbReference type="InterPro" id="IPR033399">
    <property type="entry name" value="TP_0789-like"/>
</dbReference>
<dbReference type="Proteomes" id="UP000030428">
    <property type="component" value="Unassembled WGS sequence"/>
</dbReference>
<comment type="caution">
    <text evidence="2">The sequence shown here is derived from an EMBL/GenBank/DDBJ whole genome shotgun (WGS) entry which is preliminary data.</text>
</comment>
<sequence length="87" mass="10273">MLKIRADYIVLEHAFYDQDNILVKKMVTRDIKFMGGKLIAATQRMQKAPAEWTEIVVKEAQFKINVPRSTFTLSNLRNPRFKLRLNY</sequence>
<accession>A0A0A6RYD7</accession>
<dbReference type="AlphaFoldDB" id="A0A0A6RYD7"/>
<dbReference type="Pfam" id="PF17131">
    <property type="entry name" value="LolA_like"/>
    <property type="match status" value="1"/>
</dbReference>
<reference evidence="2 3" key="1">
    <citation type="journal article" date="2016" name="Front. Microbiol.">
        <title>Single-Cell (Meta-)Genomics of a Dimorphic Candidatus Thiomargarita nelsonii Reveals Genomic Plasticity.</title>
        <authorList>
            <person name="Flood B.E."/>
            <person name="Fliss P."/>
            <person name="Jones D.S."/>
            <person name="Dick G.J."/>
            <person name="Jain S."/>
            <person name="Kaster A.K."/>
            <person name="Winkel M."/>
            <person name="Mussmann M."/>
            <person name="Bailey J."/>
        </authorList>
    </citation>
    <scope>NUCLEOTIDE SEQUENCE [LARGE SCALE GENOMIC DNA]</scope>
    <source>
        <strain evidence="2">Hydrate Ridge</strain>
    </source>
</reference>
<dbReference type="EMBL" id="JSZA02000068">
    <property type="protein sequence ID" value="KHD11863.1"/>
    <property type="molecule type" value="Genomic_DNA"/>
</dbReference>
<dbReference type="Gene3D" id="2.50.20.10">
    <property type="entry name" value="Lipoprotein localisation LolA/LolB/LppX"/>
    <property type="match status" value="1"/>
</dbReference>
<keyword evidence="3" id="KW-1185">Reference proteome</keyword>
<feature type="domain" description="Uncharacterized protein TP-0789" evidence="1">
    <location>
        <begin position="6"/>
        <end position="77"/>
    </location>
</feature>